<comment type="caution">
    <text evidence="1">The sequence shown here is derived from an EMBL/GenBank/DDBJ whole genome shotgun (WGS) entry which is preliminary data.</text>
</comment>
<protein>
    <submittedName>
        <fullName evidence="1">Uncharacterized protein</fullName>
    </submittedName>
</protein>
<dbReference type="PATRIC" id="fig|1423715.3.peg.2675"/>
<accession>A0A0R1LRA1</accession>
<organism evidence="1 2">
    <name type="scientific">Levilactobacillus acidifarinae DSM 19394 = JCM 15949</name>
    <dbReference type="NCBI Taxonomy" id="1423715"/>
    <lineage>
        <taxon>Bacteria</taxon>
        <taxon>Bacillati</taxon>
        <taxon>Bacillota</taxon>
        <taxon>Bacilli</taxon>
        <taxon>Lactobacillales</taxon>
        <taxon>Lactobacillaceae</taxon>
        <taxon>Levilactobacillus</taxon>
    </lineage>
</organism>
<reference evidence="1 2" key="1">
    <citation type="journal article" date="2015" name="Genome Announc.">
        <title>Expanding the biotechnology potential of lactobacilli through comparative genomics of 213 strains and associated genera.</title>
        <authorList>
            <person name="Sun Z."/>
            <person name="Harris H.M."/>
            <person name="McCann A."/>
            <person name="Guo C."/>
            <person name="Argimon S."/>
            <person name="Zhang W."/>
            <person name="Yang X."/>
            <person name="Jeffery I.B."/>
            <person name="Cooney J.C."/>
            <person name="Kagawa T.F."/>
            <person name="Liu W."/>
            <person name="Song Y."/>
            <person name="Salvetti E."/>
            <person name="Wrobel A."/>
            <person name="Rasinkangas P."/>
            <person name="Parkhill J."/>
            <person name="Rea M.C."/>
            <person name="O'Sullivan O."/>
            <person name="Ritari J."/>
            <person name="Douillard F.P."/>
            <person name="Paul Ross R."/>
            <person name="Yang R."/>
            <person name="Briner A.E."/>
            <person name="Felis G.E."/>
            <person name="de Vos W.M."/>
            <person name="Barrangou R."/>
            <person name="Klaenhammer T.R."/>
            <person name="Caufield P.W."/>
            <person name="Cui Y."/>
            <person name="Zhang H."/>
            <person name="O'Toole P.W."/>
        </authorList>
    </citation>
    <scope>NUCLEOTIDE SEQUENCE [LARGE SCALE GENOMIC DNA]</scope>
    <source>
        <strain evidence="1 2">DSM 19394</strain>
    </source>
</reference>
<sequence>MITAVGKKIINRKSNKRSAKVIDLKNHFFKIVEYNQFLLQGKSIVVKYYL</sequence>
<evidence type="ECO:0000313" key="2">
    <source>
        <dbReference type="Proteomes" id="UP000051955"/>
    </source>
</evidence>
<evidence type="ECO:0000313" key="1">
    <source>
        <dbReference type="EMBL" id="KRK96131.1"/>
    </source>
</evidence>
<dbReference type="Proteomes" id="UP000051955">
    <property type="component" value="Unassembled WGS sequence"/>
</dbReference>
<proteinExistence type="predicted"/>
<gene>
    <name evidence="1" type="ORF">FD25_GL002595</name>
</gene>
<dbReference type="STRING" id="1423715.FD25_GL002595"/>
<dbReference type="AlphaFoldDB" id="A0A0R1LRA1"/>
<dbReference type="EMBL" id="AZDV01000005">
    <property type="protein sequence ID" value="KRK96131.1"/>
    <property type="molecule type" value="Genomic_DNA"/>
</dbReference>
<name>A0A0R1LRA1_9LACO</name>
<keyword evidence="2" id="KW-1185">Reference proteome</keyword>